<protein>
    <recommendedName>
        <fullName evidence="5">Membrane anchor Opy2 N-terminal domain-containing protein</fullName>
    </recommendedName>
</protein>
<feature type="compositionally biased region" description="Basic and acidic residues" evidence="1">
    <location>
        <begin position="358"/>
        <end position="367"/>
    </location>
</feature>
<evidence type="ECO:0008006" key="5">
    <source>
        <dbReference type="Google" id="ProtNLM"/>
    </source>
</evidence>
<organism evidence="3 4">
    <name type="scientific">Syncephalastrum racemosum</name>
    <name type="common">Filamentous fungus</name>
    <dbReference type="NCBI Taxonomy" id="13706"/>
    <lineage>
        <taxon>Eukaryota</taxon>
        <taxon>Fungi</taxon>
        <taxon>Fungi incertae sedis</taxon>
        <taxon>Mucoromycota</taxon>
        <taxon>Mucoromycotina</taxon>
        <taxon>Mucoromycetes</taxon>
        <taxon>Mucorales</taxon>
        <taxon>Syncephalastraceae</taxon>
        <taxon>Syncephalastrum</taxon>
    </lineage>
</organism>
<gene>
    <name evidence="3" type="ORF">BCR43DRAFT_25916</name>
</gene>
<feature type="compositionally biased region" description="Polar residues" evidence="1">
    <location>
        <begin position="343"/>
        <end position="356"/>
    </location>
</feature>
<feature type="region of interest" description="Disordered" evidence="1">
    <location>
        <begin position="125"/>
        <end position="167"/>
    </location>
</feature>
<feature type="compositionally biased region" description="Polar residues" evidence="1">
    <location>
        <begin position="290"/>
        <end position="299"/>
    </location>
</feature>
<evidence type="ECO:0000256" key="1">
    <source>
        <dbReference type="SAM" id="MobiDB-lite"/>
    </source>
</evidence>
<feature type="region of interest" description="Disordered" evidence="1">
    <location>
        <begin position="271"/>
        <end position="367"/>
    </location>
</feature>
<evidence type="ECO:0000313" key="4">
    <source>
        <dbReference type="Proteomes" id="UP000242180"/>
    </source>
</evidence>
<dbReference type="OrthoDB" id="2287866at2759"/>
<sequence length="367" mass="39184">MIQRDLLSKISLKANNAGCTPSNCVAQCSPACSSDQVCVLGTMSSCGQCPASSCISKSLISGSSSSSKKNSNDDNGSDKSSLIGGLVGGLLGAGLVISAAGYVGLKYRQRKKGNTLPFTFQGKSMESHLARAEQPPLSMQQQSPIPTPLPSEQQQYTPQPPAETCSSARGPVMSGVIPIAYIPPSRDTVIEEQQQKYDSVVNRARQSHAPYEQDNPFSDAHSSVSLSEKRDSTASSVVVMQRGAPATQAYQVTRAKPQIMRVNTVRTMDGLNRSGSARTILTHEDGASLGRSNSTPARHQQSDEIDDDPFHDRHSTQSNGTTTKKTTDSVMSGPGDGEITIFWDNTSMPSLPQTTPIHFHDNPSRPS</sequence>
<evidence type="ECO:0000256" key="2">
    <source>
        <dbReference type="SAM" id="Phobius"/>
    </source>
</evidence>
<proteinExistence type="predicted"/>
<evidence type="ECO:0000313" key="3">
    <source>
        <dbReference type="EMBL" id="ORZ02857.1"/>
    </source>
</evidence>
<feature type="region of interest" description="Disordered" evidence="1">
    <location>
        <begin position="199"/>
        <end position="231"/>
    </location>
</feature>
<keyword evidence="2" id="KW-1133">Transmembrane helix</keyword>
<keyword evidence="2" id="KW-0812">Transmembrane</keyword>
<keyword evidence="2" id="KW-0472">Membrane</keyword>
<feature type="transmembrane region" description="Helical" evidence="2">
    <location>
        <begin position="82"/>
        <end position="105"/>
    </location>
</feature>
<dbReference type="Proteomes" id="UP000242180">
    <property type="component" value="Unassembled WGS sequence"/>
</dbReference>
<accession>A0A1X2HTG4</accession>
<dbReference type="AlphaFoldDB" id="A0A1X2HTG4"/>
<reference evidence="3 4" key="1">
    <citation type="submission" date="2016-07" db="EMBL/GenBank/DDBJ databases">
        <title>Pervasive Adenine N6-methylation of Active Genes in Fungi.</title>
        <authorList>
            <consortium name="DOE Joint Genome Institute"/>
            <person name="Mondo S.J."/>
            <person name="Dannebaum R.O."/>
            <person name="Kuo R.C."/>
            <person name="Labutti K."/>
            <person name="Haridas S."/>
            <person name="Kuo A."/>
            <person name="Salamov A."/>
            <person name="Ahrendt S.R."/>
            <person name="Lipzen A."/>
            <person name="Sullivan W."/>
            <person name="Andreopoulos W.B."/>
            <person name="Clum A."/>
            <person name="Lindquist E."/>
            <person name="Daum C."/>
            <person name="Ramamoorthy G.K."/>
            <person name="Gryganskyi A."/>
            <person name="Culley D."/>
            <person name="Magnuson J.K."/>
            <person name="James T.Y."/>
            <person name="O'Malley M.A."/>
            <person name="Stajich J.E."/>
            <person name="Spatafora J.W."/>
            <person name="Visel A."/>
            <person name="Grigoriev I.V."/>
        </authorList>
    </citation>
    <scope>NUCLEOTIDE SEQUENCE [LARGE SCALE GENOMIC DNA]</scope>
    <source>
        <strain evidence="3 4">NRRL 2496</strain>
    </source>
</reference>
<dbReference type="InParanoid" id="A0A1X2HTG4"/>
<feature type="compositionally biased region" description="Polar residues" evidence="1">
    <location>
        <begin position="137"/>
        <end position="157"/>
    </location>
</feature>
<name>A0A1X2HTG4_SYNRA</name>
<comment type="caution">
    <text evidence="3">The sequence shown here is derived from an EMBL/GenBank/DDBJ whole genome shotgun (WGS) entry which is preliminary data.</text>
</comment>
<keyword evidence="4" id="KW-1185">Reference proteome</keyword>
<dbReference type="EMBL" id="MCGN01000001">
    <property type="protein sequence ID" value="ORZ02857.1"/>
    <property type="molecule type" value="Genomic_DNA"/>
</dbReference>
<dbReference type="OMA" id="QSHAPYE"/>
<dbReference type="STRING" id="13706.A0A1X2HTG4"/>